<dbReference type="PROSITE" id="PS50181">
    <property type="entry name" value="FBOX"/>
    <property type="match status" value="1"/>
</dbReference>
<dbReference type="InterPro" id="IPR001810">
    <property type="entry name" value="F-box_dom"/>
</dbReference>
<dbReference type="RefSeq" id="XP_070880308.1">
    <property type="nucleotide sequence ID" value="XM_071030684.1"/>
</dbReference>
<feature type="domain" description="F-box" evidence="1">
    <location>
        <begin position="40"/>
        <end position="66"/>
    </location>
</feature>
<sequence length="118" mass="13222">MSFHVSTRSHRASPNIAKSPRRIPVIRQYNLSSLAAGRSGSPLIDLPPELLLKIFGYLCLDDLLSIIHTVGSAFCFPFEDICVRFPTLITCSLLAEIGLAYNRHVATVRTMMYQTRKL</sequence>
<comment type="caution">
    <text evidence="2">The sequence shown here is derived from an EMBL/GenBank/DDBJ whole genome shotgun (WGS) entry which is preliminary data.</text>
</comment>
<dbReference type="GeneID" id="98145756"/>
<reference evidence="2 3" key="1">
    <citation type="submission" date="2024-07" db="EMBL/GenBank/DDBJ databases">
        <title>Section-level genome sequencing and comparative genomics of Aspergillus sections Usti and Cavernicolus.</title>
        <authorList>
            <consortium name="Lawrence Berkeley National Laboratory"/>
            <person name="Nybo J.L."/>
            <person name="Vesth T.C."/>
            <person name="Theobald S."/>
            <person name="Frisvad J.C."/>
            <person name="Larsen T.O."/>
            <person name="Kjaerboelling I."/>
            <person name="Rothschild-Mancinelli K."/>
            <person name="Lyhne E.K."/>
            <person name="Kogle M.E."/>
            <person name="Barry K."/>
            <person name="Clum A."/>
            <person name="Na H."/>
            <person name="Ledsgaard L."/>
            <person name="Lin J."/>
            <person name="Lipzen A."/>
            <person name="Kuo A."/>
            <person name="Riley R."/>
            <person name="Mondo S."/>
            <person name="Labutti K."/>
            <person name="Haridas S."/>
            <person name="Pangalinan J."/>
            <person name="Salamov A.A."/>
            <person name="Simmons B.A."/>
            <person name="Magnuson J.K."/>
            <person name="Chen J."/>
            <person name="Drula E."/>
            <person name="Henrissat B."/>
            <person name="Wiebenga A."/>
            <person name="Lubbers R.J."/>
            <person name="Gomes A.C."/>
            <person name="Macurrencykelacurrency M.R."/>
            <person name="Stajich J."/>
            <person name="Grigoriev I.V."/>
            <person name="Mortensen U.H."/>
            <person name="De Vries R.P."/>
            <person name="Baker S.E."/>
            <person name="Andersen M.R."/>
        </authorList>
    </citation>
    <scope>NUCLEOTIDE SEQUENCE [LARGE SCALE GENOMIC DNA]</scope>
    <source>
        <strain evidence="2 3">CBS 449.75</strain>
    </source>
</reference>
<dbReference type="InterPro" id="IPR036047">
    <property type="entry name" value="F-box-like_dom_sf"/>
</dbReference>
<proteinExistence type="predicted"/>
<dbReference type="EMBL" id="JBFXLQ010000152">
    <property type="protein sequence ID" value="KAL2859130.1"/>
    <property type="molecule type" value="Genomic_DNA"/>
</dbReference>
<keyword evidence="3" id="KW-1185">Reference proteome</keyword>
<organism evidence="2 3">
    <name type="scientific">Aspergillus lucknowensis</name>
    <dbReference type="NCBI Taxonomy" id="176173"/>
    <lineage>
        <taxon>Eukaryota</taxon>
        <taxon>Fungi</taxon>
        <taxon>Dikarya</taxon>
        <taxon>Ascomycota</taxon>
        <taxon>Pezizomycotina</taxon>
        <taxon>Eurotiomycetes</taxon>
        <taxon>Eurotiomycetidae</taxon>
        <taxon>Eurotiales</taxon>
        <taxon>Aspergillaceae</taxon>
        <taxon>Aspergillus</taxon>
        <taxon>Aspergillus subgen. Nidulantes</taxon>
    </lineage>
</organism>
<protein>
    <recommendedName>
        <fullName evidence="1">F-box domain-containing protein</fullName>
    </recommendedName>
</protein>
<evidence type="ECO:0000313" key="2">
    <source>
        <dbReference type="EMBL" id="KAL2859130.1"/>
    </source>
</evidence>
<dbReference type="Proteomes" id="UP001610432">
    <property type="component" value="Unassembled WGS sequence"/>
</dbReference>
<dbReference type="SUPFAM" id="SSF81383">
    <property type="entry name" value="F-box domain"/>
    <property type="match status" value="1"/>
</dbReference>
<accession>A0ABR4L3L5</accession>
<evidence type="ECO:0000313" key="3">
    <source>
        <dbReference type="Proteomes" id="UP001610432"/>
    </source>
</evidence>
<name>A0ABR4L3L5_9EURO</name>
<evidence type="ECO:0000259" key="1">
    <source>
        <dbReference type="PROSITE" id="PS50181"/>
    </source>
</evidence>
<gene>
    <name evidence="2" type="ORF">BJX67DRAFT_368907</name>
</gene>